<dbReference type="PIRSF" id="PIRSF014439">
    <property type="entry name" value="APE1894_ACT"/>
    <property type="match status" value="1"/>
</dbReference>
<dbReference type="EMBL" id="DTCK01000034">
    <property type="protein sequence ID" value="HGQ36012.1"/>
    <property type="molecule type" value="Genomic_DNA"/>
</dbReference>
<dbReference type="SUPFAM" id="SSF55021">
    <property type="entry name" value="ACT-like"/>
    <property type="match status" value="1"/>
</dbReference>
<dbReference type="EMBL" id="DTBD01000025">
    <property type="protein sequence ID" value="HGQ64287.1"/>
    <property type="molecule type" value="Genomic_DNA"/>
</dbReference>
<reference evidence="3" key="1">
    <citation type="journal article" date="2020" name="mSystems">
        <title>Genome- and Community-Level Interaction Insights into Carbon Utilization and Element Cycling Functions of Hydrothermarchaeota in Hydrothermal Sediment.</title>
        <authorList>
            <person name="Zhou Z."/>
            <person name="Liu Y."/>
            <person name="Xu W."/>
            <person name="Pan J."/>
            <person name="Luo Z.H."/>
            <person name="Li M."/>
        </authorList>
    </citation>
    <scope>NUCLEOTIDE SEQUENCE [LARGE SCALE GENOMIC DNA]</scope>
    <source>
        <strain evidence="3">SpSt-637</strain>
        <strain evidence="2">SpSt-667</strain>
    </source>
</reference>
<dbReference type="InterPro" id="IPR045865">
    <property type="entry name" value="ACT-like_dom_sf"/>
</dbReference>
<evidence type="ECO:0000259" key="1">
    <source>
        <dbReference type="Pfam" id="PF13840"/>
    </source>
</evidence>
<comment type="caution">
    <text evidence="3">The sequence shown here is derived from an EMBL/GenBank/DDBJ whole genome shotgun (WGS) entry which is preliminary data.</text>
</comment>
<protein>
    <submittedName>
        <fullName evidence="3">ACT domain-containing protein</fullName>
    </submittedName>
</protein>
<proteinExistence type="predicted"/>
<dbReference type="Gene3D" id="3.30.2130.10">
    <property type="entry name" value="VC0802-like"/>
    <property type="match status" value="1"/>
</dbReference>
<feature type="domain" description="CASTOR ACT" evidence="1">
    <location>
        <begin position="151"/>
        <end position="213"/>
    </location>
</feature>
<dbReference type="AlphaFoldDB" id="A0A7C4NMA2"/>
<evidence type="ECO:0000313" key="3">
    <source>
        <dbReference type="EMBL" id="HGQ64287.1"/>
    </source>
</evidence>
<name>A0A7C4NMA2_9CREN</name>
<dbReference type="Pfam" id="PF13840">
    <property type="entry name" value="ACT_7"/>
    <property type="match status" value="1"/>
</dbReference>
<accession>A0A7C4NMA2</accession>
<dbReference type="InterPro" id="IPR027795">
    <property type="entry name" value="CASTOR_ACT_dom"/>
</dbReference>
<sequence>MSSISQVVKEIVTSDPCTLQCILSDIVNYSKLSRKIAPLVSEILGRNVPPDTVKMSLIRFADKALKEFSLIRRDVMYILARSSIEIRTGITIITLRNTGFMKIATMIPLLTHRARFIAIMQSLLVTTIILDNEAAEEVLRKLEKEDIINLQKDYAAIVIVSPLEIMYTPGVISCISNILAMNNINIVHIESCYTDTIIAVSKDDLLKAFQVLSKYIEASKKLMLSHKQENQ</sequence>
<dbReference type="InterPro" id="IPR016619">
    <property type="entry name" value="UCP014439_ACT"/>
</dbReference>
<organism evidence="3">
    <name type="scientific">Ignisphaera aggregans</name>
    <dbReference type="NCBI Taxonomy" id="334771"/>
    <lineage>
        <taxon>Archaea</taxon>
        <taxon>Thermoproteota</taxon>
        <taxon>Thermoprotei</taxon>
        <taxon>Desulfurococcales</taxon>
        <taxon>Desulfurococcaceae</taxon>
        <taxon>Ignisphaera</taxon>
    </lineage>
</organism>
<evidence type="ECO:0000313" key="2">
    <source>
        <dbReference type="EMBL" id="HGQ36012.1"/>
    </source>
</evidence>
<gene>
    <name evidence="3" type="ORF">ENU08_03490</name>
    <name evidence="2" type="ORF">ENU41_04970</name>
</gene>